<organism evidence="1 2">
    <name type="scientific">Stylosanthes scabra</name>
    <dbReference type="NCBI Taxonomy" id="79078"/>
    <lineage>
        <taxon>Eukaryota</taxon>
        <taxon>Viridiplantae</taxon>
        <taxon>Streptophyta</taxon>
        <taxon>Embryophyta</taxon>
        <taxon>Tracheophyta</taxon>
        <taxon>Spermatophyta</taxon>
        <taxon>Magnoliopsida</taxon>
        <taxon>eudicotyledons</taxon>
        <taxon>Gunneridae</taxon>
        <taxon>Pentapetalae</taxon>
        <taxon>rosids</taxon>
        <taxon>fabids</taxon>
        <taxon>Fabales</taxon>
        <taxon>Fabaceae</taxon>
        <taxon>Papilionoideae</taxon>
        <taxon>50 kb inversion clade</taxon>
        <taxon>dalbergioids sensu lato</taxon>
        <taxon>Dalbergieae</taxon>
        <taxon>Pterocarpus clade</taxon>
        <taxon>Stylosanthes</taxon>
    </lineage>
</organism>
<name>A0ABU6RNS2_9FABA</name>
<dbReference type="Proteomes" id="UP001341840">
    <property type="component" value="Unassembled WGS sequence"/>
</dbReference>
<comment type="caution">
    <text evidence="1">The sequence shown here is derived from an EMBL/GenBank/DDBJ whole genome shotgun (WGS) entry which is preliminary data.</text>
</comment>
<gene>
    <name evidence="1" type="ORF">PIB30_069423</name>
</gene>
<reference evidence="1 2" key="1">
    <citation type="journal article" date="2023" name="Plants (Basel)">
        <title>Bridging the Gap: Combining Genomics and Transcriptomics Approaches to Understand Stylosanthes scabra, an Orphan Legume from the Brazilian Caatinga.</title>
        <authorList>
            <person name="Ferreira-Neto J.R.C."/>
            <person name="da Silva M.D."/>
            <person name="Binneck E."/>
            <person name="de Melo N.F."/>
            <person name="da Silva R.H."/>
            <person name="de Melo A.L.T.M."/>
            <person name="Pandolfi V."/>
            <person name="Bustamante F.O."/>
            <person name="Brasileiro-Vidal A.C."/>
            <person name="Benko-Iseppon A.M."/>
        </authorList>
    </citation>
    <scope>NUCLEOTIDE SEQUENCE [LARGE SCALE GENOMIC DNA]</scope>
    <source>
        <tissue evidence="1">Leaves</tissue>
    </source>
</reference>
<proteinExistence type="predicted"/>
<evidence type="ECO:0000313" key="2">
    <source>
        <dbReference type="Proteomes" id="UP001341840"/>
    </source>
</evidence>
<dbReference type="EMBL" id="JASCZI010030970">
    <property type="protein sequence ID" value="MED6125540.1"/>
    <property type="molecule type" value="Genomic_DNA"/>
</dbReference>
<sequence>MKGKSRKVGIGWEPRALLTRYTRVNKRKHDQMSLNSAVFKNGLPRSTCSVPPFSPFVDLITWKFAGIAGSPILTRIFSTVPTTNTTLALAVVNISFVFLRGPNFKSL</sequence>
<protein>
    <submittedName>
        <fullName evidence="1">Uncharacterized protein</fullName>
    </submittedName>
</protein>
<evidence type="ECO:0000313" key="1">
    <source>
        <dbReference type="EMBL" id="MED6125540.1"/>
    </source>
</evidence>
<accession>A0ABU6RNS2</accession>
<keyword evidence="2" id="KW-1185">Reference proteome</keyword>